<dbReference type="InterPro" id="IPR027385">
    <property type="entry name" value="Beta-barrel_OMP"/>
</dbReference>
<protein>
    <submittedName>
        <fullName evidence="7">Porin family protein</fullName>
    </submittedName>
</protein>
<keyword evidence="2 5" id="KW-0732">Signal</keyword>
<dbReference type="EMBL" id="QXFM01000066">
    <property type="protein sequence ID" value="RIV88671.1"/>
    <property type="molecule type" value="Genomic_DNA"/>
</dbReference>
<feature type="signal peptide" evidence="5">
    <location>
        <begin position="1"/>
        <end position="23"/>
    </location>
</feature>
<dbReference type="AlphaFoldDB" id="A0A3A1P905"/>
<gene>
    <name evidence="7" type="ORF">D2V17_07225</name>
</gene>
<name>A0A3A1P905_9SPHN</name>
<dbReference type="Pfam" id="PF13505">
    <property type="entry name" value="OMP_b-brl"/>
    <property type="match status" value="1"/>
</dbReference>
<dbReference type="GO" id="GO:0016020">
    <property type="term" value="C:membrane"/>
    <property type="evidence" value="ECO:0007669"/>
    <property type="project" value="UniProtKB-SubCell"/>
</dbReference>
<keyword evidence="8" id="KW-1185">Reference proteome</keyword>
<dbReference type="Gene3D" id="2.40.160.20">
    <property type="match status" value="1"/>
</dbReference>
<dbReference type="PANTHER" id="PTHR34001">
    <property type="entry name" value="BLL7405 PROTEIN"/>
    <property type="match status" value="1"/>
</dbReference>
<proteinExistence type="inferred from homology"/>
<evidence type="ECO:0000256" key="5">
    <source>
        <dbReference type="SAM" id="SignalP"/>
    </source>
</evidence>
<keyword evidence="3" id="KW-0472">Membrane</keyword>
<dbReference type="OrthoDB" id="8222426at2"/>
<dbReference type="Proteomes" id="UP000265366">
    <property type="component" value="Unassembled WGS sequence"/>
</dbReference>
<evidence type="ECO:0000256" key="3">
    <source>
        <dbReference type="ARBA" id="ARBA00023136"/>
    </source>
</evidence>
<reference evidence="7 8" key="1">
    <citation type="submission" date="2018-08" db="EMBL/GenBank/DDBJ databases">
        <title>Erythrobacter zhengii sp.nov., a bacterium isolated from deep-sea sediment.</title>
        <authorList>
            <person name="Fang C."/>
            <person name="Wu Y.-H."/>
            <person name="Sun C."/>
            <person name="Wang H."/>
            <person name="Cheng H."/>
            <person name="Meng F.-X."/>
            <person name="Wang C.-S."/>
            <person name="Xu X.-W."/>
        </authorList>
    </citation>
    <scope>NUCLEOTIDE SEQUENCE [LARGE SCALE GENOMIC DNA]</scope>
    <source>
        <strain evidence="7 8">CCTCC AB 2015396</strain>
    </source>
</reference>
<comment type="subcellular location">
    <subcellularLocation>
        <location evidence="1">Membrane</location>
    </subcellularLocation>
</comment>
<dbReference type="PANTHER" id="PTHR34001:SF3">
    <property type="entry name" value="BLL7405 PROTEIN"/>
    <property type="match status" value="1"/>
</dbReference>
<evidence type="ECO:0000256" key="4">
    <source>
        <dbReference type="ARBA" id="ARBA00038306"/>
    </source>
</evidence>
<evidence type="ECO:0000313" key="7">
    <source>
        <dbReference type="EMBL" id="RIV88671.1"/>
    </source>
</evidence>
<dbReference type="RefSeq" id="WP_119592407.1">
    <property type="nucleotide sequence ID" value="NZ_QXFM01000066.1"/>
</dbReference>
<feature type="chain" id="PRO_5017268189" evidence="5">
    <location>
        <begin position="24"/>
        <end position="216"/>
    </location>
</feature>
<dbReference type="InterPro" id="IPR051692">
    <property type="entry name" value="OMP-like"/>
</dbReference>
<feature type="domain" description="Outer membrane protein beta-barrel" evidence="6">
    <location>
        <begin position="15"/>
        <end position="216"/>
    </location>
</feature>
<dbReference type="SUPFAM" id="SSF56925">
    <property type="entry name" value="OMPA-like"/>
    <property type="match status" value="1"/>
</dbReference>
<evidence type="ECO:0000256" key="2">
    <source>
        <dbReference type="ARBA" id="ARBA00022729"/>
    </source>
</evidence>
<comment type="caution">
    <text evidence="7">The sequence shown here is derived from an EMBL/GenBank/DDBJ whole genome shotgun (WGS) entry which is preliminary data.</text>
</comment>
<sequence>MNIQRALIIAGFSSVALATPVMAQDNSTFTGPRIEGIVGYDNTRSGSEPDADFDRSIDGLAYGVGIGYDLALGGVVLGVEGEWLETDAKTSYAISDATTFDVAKTDMGREIYVGLRAGVPVTPSTLLYAKVGYTNARANVLVSDNTTDVDLKTHLDGWRVGAGVERAFGPNFYGKLEYRYANYDEGKFEFANGATTERFDTDFDRHQVLVGVGYRF</sequence>
<comment type="similarity">
    <text evidence="4">Belongs to the Omp25/RopB family.</text>
</comment>
<organism evidence="7 8">
    <name type="scientific">Aurantiacibacter xanthus</name>
    <dbReference type="NCBI Taxonomy" id="1784712"/>
    <lineage>
        <taxon>Bacteria</taxon>
        <taxon>Pseudomonadati</taxon>
        <taxon>Pseudomonadota</taxon>
        <taxon>Alphaproteobacteria</taxon>
        <taxon>Sphingomonadales</taxon>
        <taxon>Erythrobacteraceae</taxon>
        <taxon>Aurantiacibacter</taxon>
    </lineage>
</organism>
<evidence type="ECO:0000313" key="8">
    <source>
        <dbReference type="Proteomes" id="UP000265366"/>
    </source>
</evidence>
<dbReference type="InterPro" id="IPR011250">
    <property type="entry name" value="OMP/PagP_B-barrel"/>
</dbReference>
<accession>A0A3A1P905</accession>
<evidence type="ECO:0000256" key="1">
    <source>
        <dbReference type="ARBA" id="ARBA00004370"/>
    </source>
</evidence>
<evidence type="ECO:0000259" key="6">
    <source>
        <dbReference type="Pfam" id="PF13505"/>
    </source>
</evidence>